<gene>
    <name evidence="1" type="ORF">RPERSI_LOCUS9341</name>
</gene>
<dbReference type="Proteomes" id="UP000789920">
    <property type="component" value="Unassembled WGS sequence"/>
</dbReference>
<keyword evidence="2" id="KW-1185">Reference proteome</keyword>
<reference evidence="1" key="1">
    <citation type="submission" date="2021-06" db="EMBL/GenBank/DDBJ databases">
        <authorList>
            <person name="Kallberg Y."/>
            <person name="Tangrot J."/>
            <person name="Rosling A."/>
        </authorList>
    </citation>
    <scope>NUCLEOTIDE SEQUENCE</scope>
    <source>
        <strain evidence="1">MA461A</strain>
    </source>
</reference>
<evidence type="ECO:0000313" key="2">
    <source>
        <dbReference type="Proteomes" id="UP000789920"/>
    </source>
</evidence>
<name>A0ACA9P114_9GLOM</name>
<organism evidence="1 2">
    <name type="scientific">Racocetra persica</name>
    <dbReference type="NCBI Taxonomy" id="160502"/>
    <lineage>
        <taxon>Eukaryota</taxon>
        <taxon>Fungi</taxon>
        <taxon>Fungi incertae sedis</taxon>
        <taxon>Mucoromycota</taxon>
        <taxon>Glomeromycotina</taxon>
        <taxon>Glomeromycetes</taxon>
        <taxon>Diversisporales</taxon>
        <taxon>Gigasporaceae</taxon>
        <taxon>Racocetra</taxon>
    </lineage>
</organism>
<protein>
    <submittedName>
        <fullName evidence="1">18223_t:CDS:1</fullName>
    </submittedName>
</protein>
<evidence type="ECO:0000313" key="1">
    <source>
        <dbReference type="EMBL" id="CAG8685886.1"/>
    </source>
</evidence>
<comment type="caution">
    <text evidence="1">The sequence shown here is derived from an EMBL/GenBank/DDBJ whole genome shotgun (WGS) entry which is preliminary data.</text>
</comment>
<sequence>MKLNIATTCLILILSTSTAIAAPSRREYYARSKQVGEILYGRGEDHDYSKGDKGHGDYSSKKGVDKKHDEDKDDEDYECYCIEKDEKDDYYSSKKGEDKKHDKDKDDDDYECYCYEKDDKGKGHDEKHDKGYGHDGKHDKILKKRGEDYKKGHEEYGHDSKGYKDDKKDED</sequence>
<accession>A0ACA9P114</accession>
<feature type="non-terminal residue" evidence="1">
    <location>
        <position position="171"/>
    </location>
</feature>
<proteinExistence type="predicted"/>
<dbReference type="EMBL" id="CAJVQC010017596">
    <property type="protein sequence ID" value="CAG8685886.1"/>
    <property type="molecule type" value="Genomic_DNA"/>
</dbReference>